<evidence type="ECO:0000256" key="1">
    <source>
        <dbReference type="ARBA" id="ARBA00029462"/>
    </source>
</evidence>
<dbReference type="PANTHER" id="PTHR45960:SF1">
    <property type="entry name" value="GRB2-ASSOCIATED-BINDING PROTEIN 2"/>
    <property type="match status" value="1"/>
</dbReference>
<dbReference type="Pfam" id="PF00169">
    <property type="entry name" value="PH"/>
    <property type="match status" value="1"/>
</dbReference>
<evidence type="ECO:0000313" key="4">
    <source>
        <dbReference type="Proteomes" id="UP000710432"/>
    </source>
</evidence>
<dbReference type="InterPro" id="IPR001849">
    <property type="entry name" value="PH_domain"/>
</dbReference>
<evidence type="ECO:0000259" key="2">
    <source>
        <dbReference type="Pfam" id="PF00169"/>
    </source>
</evidence>
<feature type="domain" description="PH" evidence="2">
    <location>
        <begin position="6"/>
        <end position="69"/>
    </location>
</feature>
<dbReference type="Gene3D" id="2.30.29.30">
    <property type="entry name" value="Pleckstrin-homology domain (PH domain)/Phosphotyrosine-binding domain (PTB)"/>
    <property type="match status" value="1"/>
</dbReference>
<accession>A0A8J6GGQ0</accession>
<dbReference type="InterPro" id="IPR011993">
    <property type="entry name" value="PH-like_dom_sf"/>
</dbReference>
<dbReference type="Proteomes" id="UP000710432">
    <property type="component" value="Unassembled WGS sequence"/>
</dbReference>
<sequence length="229" mass="24918">MSGNLDVLEYYESEHSKKPLWIINLNFCEQVASGLTFNTKELQDSFVFDIKTSEHTFYLVAETKSDMNNHTKGILTGSKTDTEDVYTFRTPSNTLCREFGDLLVGNIDVPTTPLSAYQIPRTFTLEKNHNAMTVASPGDSSNGVIDQEEGMAPVRRSVLCPPSPGFPLPQTSQEEGVAPEKGSPPLAWAPSTAGSIWSLELQGNLIVGAAMEEYFLTAHTSPAVNGVLG</sequence>
<name>A0A8J6GGQ0_MICOH</name>
<dbReference type="AlphaFoldDB" id="A0A8J6GGQ0"/>
<dbReference type="SUPFAM" id="SSF50729">
    <property type="entry name" value="PH domain-like"/>
    <property type="match status" value="1"/>
</dbReference>
<dbReference type="InterPro" id="IPR046355">
    <property type="entry name" value="Gab1-4-like"/>
</dbReference>
<dbReference type="EMBL" id="JAATJU010022515">
    <property type="protein sequence ID" value="KAH0510433.1"/>
    <property type="molecule type" value="Genomic_DNA"/>
</dbReference>
<dbReference type="GO" id="GO:0005068">
    <property type="term" value="F:transmembrane receptor protein tyrosine kinase adaptor activity"/>
    <property type="evidence" value="ECO:0007669"/>
    <property type="project" value="TreeGrafter"/>
</dbReference>
<proteinExistence type="inferred from homology"/>
<comment type="caution">
    <text evidence="3">The sequence shown here is derived from an EMBL/GenBank/DDBJ whole genome shotgun (WGS) entry which is preliminary data.</text>
</comment>
<evidence type="ECO:0000313" key="3">
    <source>
        <dbReference type="EMBL" id="KAH0510433.1"/>
    </source>
</evidence>
<dbReference type="GO" id="GO:0005737">
    <property type="term" value="C:cytoplasm"/>
    <property type="evidence" value="ECO:0007669"/>
    <property type="project" value="TreeGrafter"/>
</dbReference>
<gene>
    <name evidence="3" type="ORF">LTLLF_155015</name>
</gene>
<reference evidence="3" key="1">
    <citation type="submission" date="2020-03" db="EMBL/GenBank/DDBJ databases">
        <title>Studies in the Genomics of Life Span.</title>
        <authorList>
            <person name="Glass D."/>
        </authorList>
    </citation>
    <scope>NUCLEOTIDE SEQUENCE</scope>
    <source>
        <strain evidence="3">LTLLF</strain>
        <tissue evidence="3">Muscle</tissue>
    </source>
</reference>
<organism evidence="3 4">
    <name type="scientific">Microtus ochrogaster</name>
    <name type="common">Prairie vole</name>
    <dbReference type="NCBI Taxonomy" id="79684"/>
    <lineage>
        <taxon>Eukaryota</taxon>
        <taxon>Metazoa</taxon>
        <taxon>Chordata</taxon>
        <taxon>Craniata</taxon>
        <taxon>Vertebrata</taxon>
        <taxon>Euteleostomi</taxon>
        <taxon>Mammalia</taxon>
        <taxon>Eutheria</taxon>
        <taxon>Euarchontoglires</taxon>
        <taxon>Glires</taxon>
        <taxon>Rodentia</taxon>
        <taxon>Myomorpha</taxon>
        <taxon>Muroidea</taxon>
        <taxon>Cricetidae</taxon>
        <taxon>Arvicolinae</taxon>
        <taxon>Microtus</taxon>
    </lineage>
</organism>
<protein>
    <submittedName>
        <fullName evidence="3">GRB2-associated-binding protein 2</fullName>
    </submittedName>
</protein>
<comment type="similarity">
    <text evidence="1">Belongs to the GAB family.</text>
</comment>
<dbReference type="PANTHER" id="PTHR45960">
    <property type="entry name" value="GRB2-ASSOCIATED-BINDING PROTEIN"/>
    <property type="match status" value="1"/>
</dbReference>